<feature type="transmembrane region" description="Helical" evidence="6">
    <location>
        <begin position="7"/>
        <end position="25"/>
    </location>
</feature>
<gene>
    <name evidence="7" type="ORF">GGR00_005311</name>
</gene>
<dbReference type="AlphaFoldDB" id="A0A7X0FDL8"/>
<dbReference type="GO" id="GO:0016020">
    <property type="term" value="C:membrane"/>
    <property type="evidence" value="ECO:0007669"/>
    <property type="project" value="UniProtKB-SubCell"/>
</dbReference>
<comment type="similarity">
    <text evidence="2">Belongs to the autoinducer-2 exporter (AI-2E) (TC 2.A.86) family.</text>
</comment>
<comment type="subcellular location">
    <subcellularLocation>
        <location evidence="1">Membrane</location>
        <topology evidence="1">Multi-pass membrane protein</topology>
    </subcellularLocation>
</comment>
<evidence type="ECO:0000313" key="8">
    <source>
        <dbReference type="Proteomes" id="UP000536262"/>
    </source>
</evidence>
<dbReference type="RefSeq" id="WP_184702240.1">
    <property type="nucleotide sequence ID" value="NZ_BAABEG010000005.1"/>
</dbReference>
<evidence type="ECO:0000256" key="3">
    <source>
        <dbReference type="ARBA" id="ARBA00022692"/>
    </source>
</evidence>
<dbReference type="EMBL" id="JACHOU010000025">
    <property type="protein sequence ID" value="MBB6357488.1"/>
    <property type="molecule type" value="Genomic_DNA"/>
</dbReference>
<feature type="transmembrane region" description="Helical" evidence="6">
    <location>
        <begin position="31"/>
        <end position="49"/>
    </location>
</feature>
<evidence type="ECO:0000313" key="7">
    <source>
        <dbReference type="EMBL" id="MBB6357488.1"/>
    </source>
</evidence>
<reference evidence="7 8" key="1">
    <citation type="submission" date="2020-08" db="EMBL/GenBank/DDBJ databases">
        <title>Genomic Encyclopedia of Type Strains, Phase IV (KMG-IV): sequencing the most valuable type-strain genomes for metagenomic binning, comparative biology and taxonomic classification.</title>
        <authorList>
            <person name="Goeker M."/>
        </authorList>
    </citation>
    <scope>NUCLEOTIDE SEQUENCE [LARGE SCALE GENOMIC DNA]</scope>
    <source>
        <strain evidence="7 8">DSM 7051</strain>
    </source>
</reference>
<dbReference type="PANTHER" id="PTHR21716:SF4">
    <property type="entry name" value="TRANSMEMBRANE PROTEIN 245"/>
    <property type="match status" value="1"/>
</dbReference>
<sequence length="244" mass="26981">MRTIEDQAFLWLLVATSLAFGLIVWPYFGAILWGVVAAIVFAPLYRSLLRMTGKRAGLSAMITLGVVFLLVIVPLMLVASSLVIEATNLYNNIQSGRLDLDQYLRSVGDMLPDWVKGLLERFDMSNFEAVRERLSQLFSQFLQLLASYAVTVGQSTIGFVVALGVMLYLTFFLLRDGSSLTRRIKDAIPLRPSQRDALIEKFAVVVRATVKGSVLVAALQGFLGGLIFWLLGVSAPVLWVSIYV</sequence>
<keyword evidence="8" id="KW-1185">Reference proteome</keyword>
<keyword evidence="5 6" id="KW-0472">Membrane</keyword>
<keyword evidence="4 6" id="KW-1133">Transmembrane helix</keyword>
<evidence type="ECO:0000256" key="5">
    <source>
        <dbReference type="ARBA" id="ARBA00023136"/>
    </source>
</evidence>
<evidence type="ECO:0000256" key="6">
    <source>
        <dbReference type="SAM" id="Phobius"/>
    </source>
</evidence>
<proteinExistence type="inferred from homology"/>
<dbReference type="Proteomes" id="UP000536262">
    <property type="component" value="Unassembled WGS sequence"/>
</dbReference>
<accession>A0A7X0FDL8</accession>
<dbReference type="Pfam" id="PF01594">
    <property type="entry name" value="AI-2E_transport"/>
    <property type="match status" value="1"/>
</dbReference>
<protein>
    <submittedName>
        <fullName evidence="7">Putative PurR-regulated permease PerM</fullName>
    </submittedName>
</protein>
<feature type="transmembrane region" description="Helical" evidence="6">
    <location>
        <begin position="145"/>
        <end position="174"/>
    </location>
</feature>
<dbReference type="PANTHER" id="PTHR21716">
    <property type="entry name" value="TRANSMEMBRANE PROTEIN"/>
    <property type="match status" value="1"/>
</dbReference>
<feature type="transmembrane region" description="Helical" evidence="6">
    <location>
        <begin position="61"/>
        <end position="84"/>
    </location>
</feature>
<name>A0A7X0FDL8_9HYPH</name>
<comment type="caution">
    <text evidence="7">The sequence shown here is derived from an EMBL/GenBank/DDBJ whole genome shotgun (WGS) entry which is preliminary data.</text>
</comment>
<dbReference type="InterPro" id="IPR002549">
    <property type="entry name" value="AI-2E-like"/>
</dbReference>
<keyword evidence="3 6" id="KW-0812">Transmembrane</keyword>
<organism evidence="7 8">
    <name type="scientific">Aminobacter aganoensis</name>
    <dbReference type="NCBI Taxonomy" id="83264"/>
    <lineage>
        <taxon>Bacteria</taxon>
        <taxon>Pseudomonadati</taxon>
        <taxon>Pseudomonadota</taxon>
        <taxon>Alphaproteobacteria</taxon>
        <taxon>Hyphomicrobiales</taxon>
        <taxon>Phyllobacteriaceae</taxon>
        <taxon>Aminobacter</taxon>
    </lineage>
</organism>
<feature type="transmembrane region" description="Helical" evidence="6">
    <location>
        <begin position="214"/>
        <end position="242"/>
    </location>
</feature>
<evidence type="ECO:0000256" key="2">
    <source>
        <dbReference type="ARBA" id="ARBA00009773"/>
    </source>
</evidence>
<evidence type="ECO:0000256" key="1">
    <source>
        <dbReference type="ARBA" id="ARBA00004141"/>
    </source>
</evidence>
<evidence type="ECO:0000256" key="4">
    <source>
        <dbReference type="ARBA" id="ARBA00022989"/>
    </source>
</evidence>